<evidence type="ECO:0000313" key="3">
    <source>
        <dbReference type="Proteomes" id="UP000625210"/>
    </source>
</evidence>
<evidence type="ECO:0000313" key="2">
    <source>
        <dbReference type="EMBL" id="GGE10446.1"/>
    </source>
</evidence>
<gene>
    <name evidence="2" type="ORF">GCM10011571_09690</name>
</gene>
<evidence type="ECO:0000256" key="1">
    <source>
        <dbReference type="SAM" id="Phobius"/>
    </source>
</evidence>
<dbReference type="RefSeq" id="WP_188646780.1">
    <property type="nucleotide sequence ID" value="NZ_BMHQ01000003.1"/>
</dbReference>
<feature type="transmembrane region" description="Helical" evidence="1">
    <location>
        <begin position="6"/>
        <end position="21"/>
    </location>
</feature>
<comment type="caution">
    <text evidence="2">The sequence shown here is derived from an EMBL/GenBank/DDBJ whole genome shotgun (WGS) entry which is preliminary data.</text>
</comment>
<reference evidence="2" key="2">
    <citation type="submission" date="2020-09" db="EMBL/GenBank/DDBJ databases">
        <authorList>
            <person name="Sun Q."/>
            <person name="Zhou Y."/>
        </authorList>
    </citation>
    <scope>NUCLEOTIDE SEQUENCE</scope>
    <source>
        <strain evidence="2">CGMCC 1.15179</strain>
    </source>
</reference>
<dbReference type="EMBL" id="BMHQ01000003">
    <property type="protein sequence ID" value="GGE10446.1"/>
    <property type="molecule type" value="Genomic_DNA"/>
</dbReference>
<accession>A0A8J2VFL2</accession>
<keyword evidence="1" id="KW-1133">Transmembrane helix</keyword>
<proteinExistence type="predicted"/>
<reference evidence="2" key="1">
    <citation type="journal article" date="2014" name="Int. J. Syst. Evol. Microbiol.">
        <title>Complete genome sequence of Corynebacterium casei LMG S-19264T (=DSM 44701T), isolated from a smear-ripened cheese.</title>
        <authorList>
            <consortium name="US DOE Joint Genome Institute (JGI-PGF)"/>
            <person name="Walter F."/>
            <person name="Albersmeier A."/>
            <person name="Kalinowski J."/>
            <person name="Ruckert C."/>
        </authorList>
    </citation>
    <scope>NUCLEOTIDE SEQUENCE</scope>
    <source>
        <strain evidence="2">CGMCC 1.15179</strain>
    </source>
</reference>
<protein>
    <submittedName>
        <fullName evidence="2">Uncharacterized protein</fullName>
    </submittedName>
</protein>
<sequence length="173" mass="19582">MHDGDIIVLFLLVGLFLYLMARQLSPKHAYPAIPMEEQGSISGEIPRLLEGEGYDVVASKQRLPISVRVGEDRYDSRLFVDYIAKLGTDYYCVIVAKARKPLRLSGSALRDQFLGHFLAFPCAGILYVDPMSNTVKRIVFDVEKVHFRTPRRRWFVTHLMMLGLGALIAALIK</sequence>
<name>A0A8J2VFL2_9BACL</name>
<organism evidence="2 3">
    <name type="scientific">Marinithermofilum abyssi</name>
    <dbReference type="NCBI Taxonomy" id="1571185"/>
    <lineage>
        <taxon>Bacteria</taxon>
        <taxon>Bacillati</taxon>
        <taxon>Bacillota</taxon>
        <taxon>Bacilli</taxon>
        <taxon>Bacillales</taxon>
        <taxon>Thermoactinomycetaceae</taxon>
        <taxon>Marinithermofilum</taxon>
    </lineage>
</organism>
<feature type="transmembrane region" description="Helical" evidence="1">
    <location>
        <begin position="154"/>
        <end position="172"/>
    </location>
</feature>
<dbReference type="AlphaFoldDB" id="A0A8J2VFL2"/>
<dbReference type="Proteomes" id="UP000625210">
    <property type="component" value="Unassembled WGS sequence"/>
</dbReference>
<keyword evidence="1" id="KW-0812">Transmembrane</keyword>
<keyword evidence="3" id="KW-1185">Reference proteome</keyword>
<keyword evidence="1" id="KW-0472">Membrane</keyword>